<evidence type="ECO:0000313" key="9">
    <source>
        <dbReference type="Proteomes" id="UP000824469"/>
    </source>
</evidence>
<reference evidence="8 9" key="1">
    <citation type="journal article" date="2021" name="Nat. Plants">
        <title>The Taxus genome provides insights into paclitaxel biosynthesis.</title>
        <authorList>
            <person name="Xiong X."/>
            <person name="Gou J."/>
            <person name="Liao Q."/>
            <person name="Li Y."/>
            <person name="Zhou Q."/>
            <person name="Bi G."/>
            <person name="Li C."/>
            <person name="Du R."/>
            <person name="Wang X."/>
            <person name="Sun T."/>
            <person name="Guo L."/>
            <person name="Liang H."/>
            <person name="Lu P."/>
            <person name="Wu Y."/>
            <person name="Zhang Z."/>
            <person name="Ro D.K."/>
            <person name="Shang Y."/>
            <person name="Huang S."/>
            <person name="Yan J."/>
        </authorList>
    </citation>
    <scope>NUCLEOTIDE SEQUENCE [LARGE SCALE GENOMIC DNA]</scope>
    <source>
        <strain evidence="8">Ta-2019</strain>
    </source>
</reference>
<evidence type="ECO:0000256" key="4">
    <source>
        <dbReference type="ARBA" id="ARBA00022989"/>
    </source>
</evidence>
<dbReference type="InterPro" id="IPR000109">
    <property type="entry name" value="POT_fam"/>
</dbReference>
<evidence type="ECO:0000256" key="3">
    <source>
        <dbReference type="ARBA" id="ARBA00022692"/>
    </source>
</evidence>
<dbReference type="Proteomes" id="UP000824469">
    <property type="component" value="Unassembled WGS sequence"/>
</dbReference>
<dbReference type="GO" id="GO:0022857">
    <property type="term" value="F:transmembrane transporter activity"/>
    <property type="evidence" value="ECO:0007669"/>
    <property type="project" value="InterPro"/>
</dbReference>
<feature type="transmembrane region" description="Helical" evidence="7">
    <location>
        <begin position="209"/>
        <end position="230"/>
    </location>
</feature>
<name>A0AA38KIF6_TAXCH</name>
<evidence type="ECO:0000256" key="6">
    <source>
        <dbReference type="SAM" id="MobiDB-lite"/>
    </source>
</evidence>
<comment type="similarity">
    <text evidence="2">Belongs to the major facilitator superfamily. Proton-dependent oligopeptide transporter (POT/PTR) (TC 2.A.17) family.</text>
</comment>
<comment type="subcellular location">
    <subcellularLocation>
        <location evidence="1">Membrane</location>
        <topology evidence="1">Multi-pass membrane protein</topology>
    </subcellularLocation>
</comment>
<keyword evidence="3 7" id="KW-0812">Transmembrane</keyword>
<feature type="transmembrane region" description="Helical" evidence="7">
    <location>
        <begin position="6"/>
        <end position="27"/>
    </location>
</feature>
<evidence type="ECO:0000256" key="5">
    <source>
        <dbReference type="ARBA" id="ARBA00023136"/>
    </source>
</evidence>
<proteinExistence type="inferred from homology"/>
<gene>
    <name evidence="8" type="ORF">KI387_010228</name>
</gene>
<protein>
    <recommendedName>
        <fullName evidence="10">Solute carrier family 15 member 1</fullName>
    </recommendedName>
</protein>
<dbReference type="SUPFAM" id="SSF103473">
    <property type="entry name" value="MFS general substrate transporter"/>
    <property type="match status" value="1"/>
</dbReference>
<dbReference type="AlphaFoldDB" id="A0AA38KIF6"/>
<feature type="region of interest" description="Disordered" evidence="6">
    <location>
        <begin position="367"/>
        <end position="429"/>
    </location>
</feature>
<dbReference type="EMBL" id="JAHRHJ020000008">
    <property type="protein sequence ID" value="KAH9305824.1"/>
    <property type="molecule type" value="Genomic_DNA"/>
</dbReference>
<evidence type="ECO:0000313" key="8">
    <source>
        <dbReference type="EMBL" id="KAH9305824.1"/>
    </source>
</evidence>
<keyword evidence="4 7" id="KW-1133">Transmembrane helix</keyword>
<keyword evidence="9" id="KW-1185">Reference proteome</keyword>
<evidence type="ECO:0000256" key="1">
    <source>
        <dbReference type="ARBA" id="ARBA00004141"/>
    </source>
</evidence>
<feature type="compositionally biased region" description="Polar residues" evidence="6">
    <location>
        <begin position="374"/>
        <end position="390"/>
    </location>
</feature>
<feature type="transmembrane region" description="Helical" evidence="7">
    <location>
        <begin position="290"/>
        <end position="311"/>
    </location>
</feature>
<feature type="compositionally biased region" description="Basic and acidic residues" evidence="6">
    <location>
        <begin position="391"/>
        <end position="411"/>
    </location>
</feature>
<evidence type="ECO:0000256" key="2">
    <source>
        <dbReference type="ARBA" id="ARBA00005982"/>
    </source>
</evidence>
<feature type="transmembrane region" description="Helical" evidence="7">
    <location>
        <begin position="250"/>
        <end position="270"/>
    </location>
</feature>
<sequence length="429" mass="47077">LSTTVISGSIALLGYMVLAIQAHFSNLRPPLTDKMCTPGAKMTSTEAGIMFLGLYLIAIGVGGILPAGATLGADQFDEKDPNREENKSRVIFNWLLFSIVIGGSVGSILLGIVSIIVGVNTYRHKVLGDSPLLRIAQVLTASFANRKLSIPENVEELYEVHHKDSKLQIVELLPHTDSLRLLDKAAIVTESSIKSGKQCTVTQVEETKILVRMVPIFACTIIMSTCLAQLQTLSVEQGFNMDRYLGKALIPPSSLPIIPFVFILILTPVYEKIFVPLARRFTGLDTGITYLQRVGVGLVLSIISMAIAGLVEVKRKQQHEEKHVMSMFYLSFQYCVFGIADLFTLVGQLLKIRTLISKITLSQEKCPTPYRQAPMNSTTPEQKSPTVSTTSEHKDPVDSDQKAPVDSDQKVPMDSLSDQESGEKSPQKK</sequence>
<keyword evidence="5 7" id="KW-0472">Membrane</keyword>
<organism evidence="8 9">
    <name type="scientific">Taxus chinensis</name>
    <name type="common">Chinese yew</name>
    <name type="synonym">Taxus wallichiana var. chinensis</name>
    <dbReference type="NCBI Taxonomy" id="29808"/>
    <lineage>
        <taxon>Eukaryota</taxon>
        <taxon>Viridiplantae</taxon>
        <taxon>Streptophyta</taxon>
        <taxon>Embryophyta</taxon>
        <taxon>Tracheophyta</taxon>
        <taxon>Spermatophyta</taxon>
        <taxon>Pinopsida</taxon>
        <taxon>Pinidae</taxon>
        <taxon>Conifers II</taxon>
        <taxon>Cupressales</taxon>
        <taxon>Taxaceae</taxon>
        <taxon>Taxus</taxon>
    </lineage>
</organism>
<dbReference type="Pfam" id="PF00854">
    <property type="entry name" value="PTR2"/>
    <property type="match status" value="1"/>
</dbReference>
<feature type="transmembrane region" description="Helical" evidence="7">
    <location>
        <begin position="48"/>
        <end position="71"/>
    </location>
</feature>
<evidence type="ECO:0000256" key="7">
    <source>
        <dbReference type="SAM" id="Phobius"/>
    </source>
</evidence>
<feature type="transmembrane region" description="Helical" evidence="7">
    <location>
        <begin position="331"/>
        <end position="350"/>
    </location>
</feature>
<feature type="non-terminal residue" evidence="8">
    <location>
        <position position="1"/>
    </location>
</feature>
<accession>A0AA38KIF6</accession>
<evidence type="ECO:0008006" key="10">
    <source>
        <dbReference type="Google" id="ProtNLM"/>
    </source>
</evidence>
<dbReference type="GO" id="GO:0016020">
    <property type="term" value="C:membrane"/>
    <property type="evidence" value="ECO:0007669"/>
    <property type="project" value="UniProtKB-SubCell"/>
</dbReference>
<dbReference type="InterPro" id="IPR036259">
    <property type="entry name" value="MFS_trans_sf"/>
</dbReference>
<comment type="caution">
    <text evidence="8">The sequence shown here is derived from an EMBL/GenBank/DDBJ whole genome shotgun (WGS) entry which is preliminary data.</text>
</comment>
<feature type="transmembrane region" description="Helical" evidence="7">
    <location>
        <begin position="91"/>
        <end position="117"/>
    </location>
</feature>
<dbReference type="Gene3D" id="1.20.1250.20">
    <property type="entry name" value="MFS general substrate transporter like domains"/>
    <property type="match status" value="1"/>
</dbReference>
<dbReference type="PANTHER" id="PTHR11654">
    <property type="entry name" value="OLIGOPEPTIDE TRANSPORTER-RELATED"/>
    <property type="match status" value="1"/>
</dbReference>